<accession>A0A1T4RDD7</accession>
<feature type="compositionally biased region" description="Low complexity" evidence="1">
    <location>
        <begin position="257"/>
        <end position="266"/>
    </location>
</feature>
<evidence type="ECO:0000256" key="1">
    <source>
        <dbReference type="SAM" id="MobiDB-lite"/>
    </source>
</evidence>
<dbReference type="SUPFAM" id="SSF49785">
    <property type="entry name" value="Galactose-binding domain-like"/>
    <property type="match status" value="1"/>
</dbReference>
<dbReference type="Gene3D" id="2.60.120.260">
    <property type="entry name" value="Galactose-binding domain-like"/>
    <property type="match status" value="1"/>
</dbReference>
<organism evidence="3 4">
    <name type="scientific">Marinactinospora thermotolerans DSM 45154</name>
    <dbReference type="NCBI Taxonomy" id="1122192"/>
    <lineage>
        <taxon>Bacteria</taxon>
        <taxon>Bacillati</taxon>
        <taxon>Actinomycetota</taxon>
        <taxon>Actinomycetes</taxon>
        <taxon>Streptosporangiales</taxon>
        <taxon>Nocardiopsidaceae</taxon>
        <taxon>Marinactinospora</taxon>
    </lineage>
</organism>
<dbReference type="Proteomes" id="UP000190637">
    <property type="component" value="Unassembled WGS sequence"/>
</dbReference>
<dbReference type="SUPFAM" id="SSF56112">
    <property type="entry name" value="Protein kinase-like (PK-like)"/>
    <property type="match status" value="1"/>
</dbReference>
<keyword evidence="2" id="KW-1133">Transmembrane helix</keyword>
<evidence type="ECO:0008006" key="5">
    <source>
        <dbReference type="Google" id="ProtNLM"/>
    </source>
</evidence>
<dbReference type="InterPro" id="IPR008979">
    <property type="entry name" value="Galactose-bd-like_sf"/>
</dbReference>
<name>A0A1T4RDD7_9ACTN</name>
<dbReference type="CDD" id="cd13973">
    <property type="entry name" value="PK_MviN-like"/>
    <property type="match status" value="1"/>
</dbReference>
<evidence type="ECO:0000313" key="3">
    <source>
        <dbReference type="EMBL" id="SKA13919.1"/>
    </source>
</evidence>
<keyword evidence="2" id="KW-0812">Transmembrane</keyword>
<feature type="compositionally biased region" description="Basic and acidic residues" evidence="1">
    <location>
        <begin position="270"/>
        <end position="286"/>
    </location>
</feature>
<proteinExistence type="predicted"/>
<reference evidence="3 4" key="1">
    <citation type="submission" date="2017-02" db="EMBL/GenBank/DDBJ databases">
        <authorList>
            <person name="Peterson S.W."/>
        </authorList>
    </citation>
    <scope>NUCLEOTIDE SEQUENCE [LARGE SCALE GENOMIC DNA]</scope>
    <source>
        <strain evidence="3 4">DSM 45154</strain>
    </source>
</reference>
<evidence type="ECO:0000256" key="2">
    <source>
        <dbReference type="SAM" id="Phobius"/>
    </source>
</evidence>
<dbReference type="STRING" id="1122192.SAMN02745673_02716"/>
<feature type="transmembrane region" description="Helical" evidence="2">
    <location>
        <begin position="317"/>
        <end position="337"/>
    </location>
</feature>
<feature type="region of interest" description="Disordered" evidence="1">
    <location>
        <begin position="369"/>
        <end position="406"/>
    </location>
</feature>
<keyword evidence="2" id="KW-0472">Membrane</keyword>
<dbReference type="Gene3D" id="1.10.510.10">
    <property type="entry name" value="Transferase(Phosphotransferase) domain 1"/>
    <property type="match status" value="1"/>
</dbReference>
<evidence type="ECO:0000313" key="4">
    <source>
        <dbReference type="Proteomes" id="UP000190637"/>
    </source>
</evidence>
<dbReference type="InterPro" id="IPR011009">
    <property type="entry name" value="Kinase-like_dom_sf"/>
</dbReference>
<keyword evidence="4" id="KW-1185">Reference proteome</keyword>
<dbReference type="AlphaFoldDB" id="A0A1T4RDD7"/>
<dbReference type="EMBL" id="FUWS01000006">
    <property type="protein sequence ID" value="SKA13919.1"/>
    <property type="molecule type" value="Genomic_DNA"/>
</dbReference>
<dbReference type="Gene3D" id="3.30.200.20">
    <property type="entry name" value="Phosphorylase Kinase, domain 1"/>
    <property type="match status" value="1"/>
</dbReference>
<sequence length="513" mass="53290">MIEPGARLAGRYRLEELVNETRGAALWKATDETLARLVAVWTFTDGFPRTSEVVRAARAASRIADARVTQVFDADDSGPTAYVVEEWVSGQSLTELLSQGPLEPDRAAGLVAEAAEAVAAAASAGIHHLCLTPNKLMWSSGGAVKVTGIGVDAALRGITSADPVVTDARGVGRLLYAALTAHWPGEEQTGLRPAPLVSGRPCEPSQIRAGIPGRLNDIVCRSAFQMAGRSGPLNSAQDIADALADVPRLVPLPVTPSAPRSRPAPSDEGGPSRRAEHPRRAERGERLGVPAHQLATPPRGSRGNGRSGSSTSTVNKVLIGAVAMLVFVAVVVGAWTVGSVMNTPNEGNSQATSAEEQPANAGEPELSVLEPAGADGFDPQGDDGDEHGDKAGLAIDGDPSTSWNTQGYNSESFGNLKSGVGLIIDMGASVEIHEANLQLGGGPYSVHLRVGDAPEESALTTVSEQAGASGEVNIKLDDPAQGRYVVVWFTAPLPSDGGEYRGTVNEVELRGIT</sequence>
<gene>
    <name evidence="3" type="ORF">SAMN02745673_02716</name>
</gene>
<protein>
    <recommendedName>
        <fullName evidence="5">Protein kinase domain-containing protein</fullName>
    </recommendedName>
</protein>
<feature type="region of interest" description="Disordered" evidence="1">
    <location>
        <begin position="250"/>
        <end position="311"/>
    </location>
</feature>